<proteinExistence type="predicted"/>
<gene>
    <name evidence="1" type="ORF">L207DRAFT_589123</name>
</gene>
<dbReference type="EMBL" id="KZ613955">
    <property type="protein sequence ID" value="PMD33567.1"/>
    <property type="molecule type" value="Genomic_DNA"/>
</dbReference>
<protein>
    <submittedName>
        <fullName evidence="1">Uncharacterized protein</fullName>
    </submittedName>
</protein>
<dbReference type="Proteomes" id="UP000235786">
    <property type="component" value="Unassembled WGS sequence"/>
</dbReference>
<reference evidence="1 2" key="1">
    <citation type="submission" date="2016-04" db="EMBL/GenBank/DDBJ databases">
        <title>A degradative enzymes factory behind the ericoid mycorrhizal symbiosis.</title>
        <authorList>
            <consortium name="DOE Joint Genome Institute"/>
            <person name="Martino E."/>
            <person name="Morin E."/>
            <person name="Grelet G."/>
            <person name="Kuo A."/>
            <person name="Kohler A."/>
            <person name="Daghino S."/>
            <person name="Barry K."/>
            <person name="Choi C."/>
            <person name="Cichocki N."/>
            <person name="Clum A."/>
            <person name="Copeland A."/>
            <person name="Hainaut M."/>
            <person name="Haridas S."/>
            <person name="Labutti K."/>
            <person name="Lindquist E."/>
            <person name="Lipzen A."/>
            <person name="Khouja H.-R."/>
            <person name="Murat C."/>
            <person name="Ohm R."/>
            <person name="Olson A."/>
            <person name="Spatafora J."/>
            <person name="Veneault-Fourrey C."/>
            <person name="Henrissat B."/>
            <person name="Grigoriev I."/>
            <person name="Martin F."/>
            <person name="Perotto S."/>
        </authorList>
    </citation>
    <scope>NUCLEOTIDE SEQUENCE [LARGE SCALE GENOMIC DNA]</scope>
    <source>
        <strain evidence="1 2">F</strain>
    </source>
</reference>
<dbReference type="AlphaFoldDB" id="A0A2J6R4W4"/>
<accession>A0A2J6R4W4</accession>
<evidence type="ECO:0000313" key="1">
    <source>
        <dbReference type="EMBL" id="PMD33567.1"/>
    </source>
</evidence>
<organism evidence="1 2">
    <name type="scientific">Hyaloscypha variabilis (strain UAMH 11265 / GT02V1 / F)</name>
    <name type="common">Meliniomyces variabilis</name>
    <dbReference type="NCBI Taxonomy" id="1149755"/>
    <lineage>
        <taxon>Eukaryota</taxon>
        <taxon>Fungi</taxon>
        <taxon>Dikarya</taxon>
        <taxon>Ascomycota</taxon>
        <taxon>Pezizomycotina</taxon>
        <taxon>Leotiomycetes</taxon>
        <taxon>Helotiales</taxon>
        <taxon>Hyaloscyphaceae</taxon>
        <taxon>Hyaloscypha</taxon>
        <taxon>Hyaloscypha variabilis</taxon>
    </lineage>
</organism>
<name>A0A2J6R4W4_HYAVF</name>
<sequence length="145" mass="16110">MPLSLFGPLPWKPTDFLTGNECVVGLAKPELSEISQALQYFNFSYPGINLRLDLSPPSPVQDSPRASPRALRRPGLLHLHGLIPSLYSKIKMLTIYLVISAHVGSIHGRQDSLFVAGVRKSSMLNHITNLQKRPRYGGKIIITRI</sequence>
<keyword evidence="2" id="KW-1185">Reference proteome</keyword>
<evidence type="ECO:0000313" key="2">
    <source>
        <dbReference type="Proteomes" id="UP000235786"/>
    </source>
</evidence>